<dbReference type="GO" id="GO:0015165">
    <property type="term" value="F:pyrimidine nucleotide-sugar transmembrane transporter activity"/>
    <property type="evidence" value="ECO:0007669"/>
    <property type="project" value="InterPro"/>
</dbReference>
<dbReference type="InterPro" id="IPR007271">
    <property type="entry name" value="Nuc_sug_transpt"/>
</dbReference>
<evidence type="ECO:0000256" key="2">
    <source>
        <dbReference type="ARBA" id="ARBA00022692"/>
    </source>
</evidence>
<protein>
    <submittedName>
        <fullName evidence="7">Uncharacterized protein</fullName>
    </submittedName>
</protein>
<sequence length="403" mass="43996">MEDGNWQRAQTLPVQSAVPARRMPRSLSDNDLCPRSSLDEASMEDFSLLHSQVPRVESTWQNALLCAVSLLTGCLMPALADHSRTATLYGPEGIKIERRLPYRASSVIMAEAAINVMIGVVAILCRSGSCLFSRAQHLQMLPLTLVYCLGDVAALSAIGSGGGLLYLTVINSRLLFAAAASKVLLNRRLTQREWALFAVITVSIVLFAAQRGSHDASREGAAIGCSLALLKALLGAVAAVLTESRYRSLDIWEANTLLKMQTFMVALVFAQLGQFFLEDIANCPQGDLSKLTEKCIDRRGWDSWTWVVVIAEVGNGWLSVAILTRMSAIAKFICKTATAPTLYVAYYFTGRNSFEARAFLPILLMTVGILLYAQETFKAIWPFGRPESWASSYRGVGKANASV</sequence>
<feature type="transmembrane region" description="Helical" evidence="6">
    <location>
        <begin position="137"/>
        <end position="158"/>
    </location>
</feature>
<accession>A0AA36NBV3</accession>
<evidence type="ECO:0000256" key="3">
    <source>
        <dbReference type="ARBA" id="ARBA00022989"/>
    </source>
</evidence>
<feature type="transmembrane region" description="Helical" evidence="6">
    <location>
        <begin position="301"/>
        <end position="320"/>
    </location>
</feature>
<dbReference type="Proteomes" id="UP001178507">
    <property type="component" value="Unassembled WGS sequence"/>
</dbReference>
<evidence type="ECO:0000256" key="6">
    <source>
        <dbReference type="SAM" id="Phobius"/>
    </source>
</evidence>
<reference evidence="7" key="1">
    <citation type="submission" date="2023-08" db="EMBL/GenBank/DDBJ databases">
        <authorList>
            <person name="Chen Y."/>
            <person name="Shah S."/>
            <person name="Dougan E. K."/>
            <person name="Thang M."/>
            <person name="Chan C."/>
        </authorList>
    </citation>
    <scope>NUCLEOTIDE SEQUENCE</scope>
</reference>
<keyword evidence="8" id="KW-1185">Reference proteome</keyword>
<evidence type="ECO:0000256" key="5">
    <source>
        <dbReference type="SAM" id="MobiDB-lite"/>
    </source>
</evidence>
<keyword evidence="2 6" id="KW-0812">Transmembrane</keyword>
<dbReference type="PANTHER" id="PTHR10231">
    <property type="entry name" value="NUCLEOTIDE-SUGAR TRANSMEMBRANE TRANSPORTER"/>
    <property type="match status" value="1"/>
</dbReference>
<feature type="transmembrane region" description="Helical" evidence="6">
    <location>
        <begin position="262"/>
        <end position="281"/>
    </location>
</feature>
<keyword evidence="3 6" id="KW-1133">Transmembrane helix</keyword>
<feature type="transmembrane region" description="Helical" evidence="6">
    <location>
        <begin position="356"/>
        <end position="373"/>
    </location>
</feature>
<evidence type="ECO:0000256" key="4">
    <source>
        <dbReference type="ARBA" id="ARBA00023136"/>
    </source>
</evidence>
<evidence type="ECO:0000313" key="8">
    <source>
        <dbReference type="Proteomes" id="UP001178507"/>
    </source>
</evidence>
<dbReference type="EMBL" id="CAUJNA010003416">
    <property type="protein sequence ID" value="CAJ1401482.1"/>
    <property type="molecule type" value="Genomic_DNA"/>
</dbReference>
<feature type="transmembrane region" description="Helical" evidence="6">
    <location>
        <begin position="192"/>
        <end position="209"/>
    </location>
</feature>
<proteinExistence type="predicted"/>
<feature type="region of interest" description="Disordered" evidence="5">
    <location>
        <begin position="1"/>
        <end position="31"/>
    </location>
</feature>
<comment type="caution">
    <text evidence="7">The sequence shown here is derived from an EMBL/GenBank/DDBJ whole genome shotgun (WGS) entry which is preliminary data.</text>
</comment>
<evidence type="ECO:0000256" key="1">
    <source>
        <dbReference type="ARBA" id="ARBA00004141"/>
    </source>
</evidence>
<comment type="subcellular location">
    <subcellularLocation>
        <location evidence="1">Membrane</location>
        <topology evidence="1">Multi-pass membrane protein</topology>
    </subcellularLocation>
</comment>
<feature type="transmembrane region" description="Helical" evidence="6">
    <location>
        <begin position="221"/>
        <end position="241"/>
    </location>
</feature>
<evidence type="ECO:0000313" key="7">
    <source>
        <dbReference type="EMBL" id="CAJ1401482.1"/>
    </source>
</evidence>
<dbReference type="GO" id="GO:0000139">
    <property type="term" value="C:Golgi membrane"/>
    <property type="evidence" value="ECO:0007669"/>
    <property type="project" value="InterPro"/>
</dbReference>
<keyword evidence="4 6" id="KW-0472">Membrane</keyword>
<gene>
    <name evidence="7" type="ORF">EVOR1521_LOCUS24617</name>
</gene>
<name>A0AA36NBV3_9DINO</name>
<dbReference type="AlphaFoldDB" id="A0AA36NBV3"/>
<feature type="transmembrane region" description="Helical" evidence="6">
    <location>
        <begin position="100"/>
        <end position="125"/>
    </location>
</feature>
<organism evidence="7 8">
    <name type="scientific">Effrenium voratum</name>
    <dbReference type="NCBI Taxonomy" id="2562239"/>
    <lineage>
        <taxon>Eukaryota</taxon>
        <taxon>Sar</taxon>
        <taxon>Alveolata</taxon>
        <taxon>Dinophyceae</taxon>
        <taxon>Suessiales</taxon>
        <taxon>Symbiodiniaceae</taxon>
        <taxon>Effrenium</taxon>
    </lineage>
</organism>